<dbReference type="Proteomes" id="UP000241890">
    <property type="component" value="Unassembled WGS sequence"/>
</dbReference>
<keyword evidence="2" id="KW-1185">Reference proteome</keyword>
<gene>
    <name evidence="1" type="ORF">FCC1311_117262</name>
</gene>
<evidence type="ECO:0000313" key="1">
    <source>
        <dbReference type="EMBL" id="GBG16251.1"/>
    </source>
</evidence>
<sequence>NVASIENQEALRQLLPLKSDLHFPYAGGLLDVIKQFPEGQFGFSIRVDTGGVDTVVKVMTPSKSTDETREAEFAFWNEMDVYLQLRPLWGTHVPWYLYGGRHIFNDLIVATTYAGESL</sequence>
<dbReference type="InParanoid" id="A0A2R5FKE9"/>
<dbReference type="EMBL" id="BEYU01001609">
    <property type="protein sequence ID" value="GBG16251.1"/>
    <property type="molecule type" value="Genomic_DNA"/>
</dbReference>
<feature type="non-terminal residue" evidence="1">
    <location>
        <position position="1"/>
    </location>
</feature>
<evidence type="ECO:0008006" key="3">
    <source>
        <dbReference type="Google" id="ProtNLM"/>
    </source>
</evidence>
<proteinExistence type="predicted"/>
<feature type="non-terminal residue" evidence="1">
    <location>
        <position position="118"/>
    </location>
</feature>
<accession>A0A2R5FKE9</accession>
<organism evidence="1 2">
    <name type="scientific">Hondaea fermentalgiana</name>
    <dbReference type="NCBI Taxonomy" id="2315210"/>
    <lineage>
        <taxon>Eukaryota</taxon>
        <taxon>Sar</taxon>
        <taxon>Stramenopiles</taxon>
        <taxon>Bigyra</taxon>
        <taxon>Labyrinthulomycetes</taxon>
        <taxon>Thraustochytrida</taxon>
        <taxon>Thraustochytriidae</taxon>
        <taxon>Hondaea</taxon>
    </lineage>
</organism>
<reference evidence="1 2" key="1">
    <citation type="submission" date="2017-12" db="EMBL/GenBank/DDBJ databases">
        <title>Sequencing, de novo assembly and annotation of complete genome of a new Thraustochytrid species, strain FCC1311.</title>
        <authorList>
            <person name="Sedici K."/>
            <person name="Godart F."/>
            <person name="Aiese Cigliano R."/>
            <person name="Sanseverino W."/>
            <person name="Barakat M."/>
            <person name="Ortet P."/>
            <person name="Marechal E."/>
            <person name="Cagnac O."/>
            <person name="Amato A."/>
        </authorList>
    </citation>
    <scope>NUCLEOTIDE SEQUENCE [LARGE SCALE GENOMIC DNA]</scope>
</reference>
<dbReference type="AlphaFoldDB" id="A0A2R5FKE9"/>
<protein>
    <recommendedName>
        <fullName evidence="3">Protein kinase</fullName>
    </recommendedName>
</protein>
<evidence type="ECO:0000313" key="2">
    <source>
        <dbReference type="Proteomes" id="UP000241890"/>
    </source>
</evidence>
<name>A0A2R5FKE9_9STRA</name>
<comment type="caution">
    <text evidence="1">The sequence shown here is derived from an EMBL/GenBank/DDBJ whole genome shotgun (WGS) entry which is preliminary data.</text>
</comment>